<comment type="catalytic activity">
    <reaction evidence="1">
        <text>ATP + protein L-histidine = ADP + protein N-phospho-L-histidine.</text>
        <dbReference type="EC" id="2.7.13.3"/>
    </reaction>
</comment>
<dbReference type="SUPFAM" id="SSF55874">
    <property type="entry name" value="ATPase domain of HSP90 chaperone/DNA topoisomerase II/histidine kinase"/>
    <property type="match status" value="1"/>
</dbReference>
<evidence type="ECO:0000256" key="4">
    <source>
        <dbReference type="ARBA" id="ARBA00022475"/>
    </source>
</evidence>
<dbReference type="PANTHER" id="PTHR44936">
    <property type="entry name" value="SENSOR PROTEIN CREC"/>
    <property type="match status" value="1"/>
</dbReference>
<dbReference type="InterPro" id="IPR050980">
    <property type="entry name" value="2C_sensor_his_kinase"/>
</dbReference>
<evidence type="ECO:0000256" key="10">
    <source>
        <dbReference type="SAM" id="Phobius"/>
    </source>
</evidence>
<keyword evidence="7" id="KW-0547">Nucleotide-binding</keyword>
<dbReference type="EC" id="2.7.13.3" evidence="3"/>
<evidence type="ECO:0000313" key="13">
    <source>
        <dbReference type="EMBL" id="MBI5169846.1"/>
    </source>
</evidence>
<accession>A0A933SC73</accession>
<dbReference type="PROSITE" id="PS50109">
    <property type="entry name" value="HIS_KIN"/>
    <property type="match status" value="1"/>
</dbReference>
<dbReference type="EMBL" id="JACRIW010000071">
    <property type="protein sequence ID" value="MBI5169846.1"/>
    <property type="molecule type" value="Genomic_DNA"/>
</dbReference>
<dbReference type="InterPro" id="IPR003660">
    <property type="entry name" value="HAMP_dom"/>
</dbReference>
<reference evidence="13" key="1">
    <citation type="submission" date="2020-07" db="EMBL/GenBank/DDBJ databases">
        <title>Huge and variable diversity of episymbiotic CPR bacteria and DPANN archaea in groundwater ecosystems.</title>
        <authorList>
            <person name="He C.Y."/>
            <person name="Keren R."/>
            <person name="Whittaker M."/>
            <person name="Farag I.F."/>
            <person name="Doudna J."/>
            <person name="Cate J.H.D."/>
            <person name="Banfield J.F."/>
        </authorList>
    </citation>
    <scope>NUCLEOTIDE SEQUENCE</scope>
    <source>
        <strain evidence="13">NC_groundwater_1813_Pr3_B-0.1um_71_17</strain>
    </source>
</reference>
<dbReference type="Pfam" id="PF00512">
    <property type="entry name" value="HisKA"/>
    <property type="match status" value="1"/>
</dbReference>
<dbReference type="SUPFAM" id="SSF47384">
    <property type="entry name" value="Homodimeric domain of signal transducing histidine kinase"/>
    <property type="match status" value="1"/>
</dbReference>
<dbReference type="GO" id="GO:0005524">
    <property type="term" value="F:ATP binding"/>
    <property type="evidence" value="ECO:0007669"/>
    <property type="project" value="UniProtKB-KW"/>
</dbReference>
<comment type="caution">
    <text evidence="13">The sequence shown here is derived from an EMBL/GenBank/DDBJ whole genome shotgun (WGS) entry which is preliminary data.</text>
</comment>
<evidence type="ECO:0000256" key="5">
    <source>
        <dbReference type="ARBA" id="ARBA00022553"/>
    </source>
</evidence>
<dbReference type="SMART" id="SM00388">
    <property type="entry name" value="HisKA"/>
    <property type="match status" value="1"/>
</dbReference>
<evidence type="ECO:0000259" key="11">
    <source>
        <dbReference type="PROSITE" id="PS50109"/>
    </source>
</evidence>
<evidence type="ECO:0000256" key="2">
    <source>
        <dbReference type="ARBA" id="ARBA00004651"/>
    </source>
</evidence>
<dbReference type="SUPFAM" id="SSF158472">
    <property type="entry name" value="HAMP domain-like"/>
    <property type="match status" value="1"/>
</dbReference>
<dbReference type="InterPro" id="IPR036097">
    <property type="entry name" value="HisK_dim/P_sf"/>
</dbReference>
<organism evidence="13 14">
    <name type="scientific">Eiseniibacteriota bacterium</name>
    <dbReference type="NCBI Taxonomy" id="2212470"/>
    <lineage>
        <taxon>Bacteria</taxon>
        <taxon>Candidatus Eiseniibacteriota</taxon>
    </lineage>
</organism>
<dbReference type="InterPro" id="IPR003594">
    <property type="entry name" value="HATPase_dom"/>
</dbReference>
<name>A0A933SC73_UNCEI</name>
<keyword evidence="10" id="KW-0812">Transmembrane</keyword>
<dbReference type="GO" id="GO:0000155">
    <property type="term" value="F:phosphorelay sensor kinase activity"/>
    <property type="evidence" value="ECO:0007669"/>
    <property type="project" value="InterPro"/>
</dbReference>
<evidence type="ECO:0000256" key="1">
    <source>
        <dbReference type="ARBA" id="ARBA00000085"/>
    </source>
</evidence>
<dbReference type="InterPro" id="IPR004358">
    <property type="entry name" value="Sig_transdc_His_kin-like_C"/>
</dbReference>
<feature type="domain" description="HAMP" evidence="12">
    <location>
        <begin position="223"/>
        <end position="275"/>
    </location>
</feature>
<evidence type="ECO:0000313" key="14">
    <source>
        <dbReference type="Proteomes" id="UP000696931"/>
    </source>
</evidence>
<keyword evidence="5" id="KW-0597">Phosphoprotein</keyword>
<dbReference type="Pfam" id="PF02518">
    <property type="entry name" value="HATPase_c"/>
    <property type="match status" value="1"/>
</dbReference>
<gene>
    <name evidence="13" type="ORF">HZA61_10190</name>
</gene>
<keyword evidence="8" id="KW-0418">Kinase</keyword>
<dbReference type="PRINTS" id="PR00344">
    <property type="entry name" value="BCTRLSENSOR"/>
</dbReference>
<evidence type="ECO:0000256" key="3">
    <source>
        <dbReference type="ARBA" id="ARBA00012438"/>
    </source>
</evidence>
<dbReference type="AlphaFoldDB" id="A0A933SC73"/>
<evidence type="ECO:0000256" key="8">
    <source>
        <dbReference type="ARBA" id="ARBA00022777"/>
    </source>
</evidence>
<dbReference type="InterPro" id="IPR003661">
    <property type="entry name" value="HisK_dim/P_dom"/>
</dbReference>
<dbReference type="PANTHER" id="PTHR44936:SF10">
    <property type="entry name" value="SENSOR PROTEIN RSTB"/>
    <property type="match status" value="1"/>
</dbReference>
<dbReference type="Gene3D" id="3.30.565.10">
    <property type="entry name" value="Histidine kinase-like ATPase, C-terminal domain"/>
    <property type="match status" value="1"/>
</dbReference>
<evidence type="ECO:0000256" key="9">
    <source>
        <dbReference type="ARBA" id="ARBA00022840"/>
    </source>
</evidence>
<dbReference type="GO" id="GO:0005886">
    <property type="term" value="C:plasma membrane"/>
    <property type="evidence" value="ECO:0007669"/>
    <property type="project" value="UniProtKB-SubCell"/>
</dbReference>
<sequence>MTFRARLLVALLALALLPTLLLTLFFSGEVGRATERWHLGVVDRALDSSVEVNRTVLTRLEATLLDRADTWAAMGHGAFETRGRDGLRSGLRDAGLDFAQLYRRDGGRWRLAGQVVPAGVLAADSIDVSDGMTAALAGDRLIAAAAGARVAVARMDDSTALAAGVRLTPDFFARLHEIEEARTQYARLGVLVDVQRNYVWLLLAALVIGVAVGALLLARALSRQMTQPLVTLSDAFQRVAEGDLDTRVPASGAAELQTLAGTFNSMTQRLAEARVALARAERESTWRDVARQLAHEIKNPLTPMRLSLHRLQKRIDHVPESERAAVRDSIAALLTEIEHLTRLAEHFSQYARLPGARMEALDLATLARDSAKLYEDGAVSVLPAPEVPVQGDRLLLTRALHNLLLNAREAQGEAGAIELEAGRTGAEGWLAVRDRGPGLSEAAAAKLFEPYFSTKNRGSGLGLSVVKDIAERHGGSITLTNREGGGAEARLTMPLTQRG</sequence>
<evidence type="ECO:0000256" key="7">
    <source>
        <dbReference type="ARBA" id="ARBA00022741"/>
    </source>
</evidence>
<dbReference type="InterPro" id="IPR036890">
    <property type="entry name" value="HATPase_C_sf"/>
</dbReference>
<feature type="transmembrane region" description="Helical" evidence="10">
    <location>
        <begin position="198"/>
        <end position="218"/>
    </location>
</feature>
<feature type="domain" description="Histidine kinase" evidence="11">
    <location>
        <begin position="292"/>
        <end position="497"/>
    </location>
</feature>
<dbReference type="CDD" id="cd06225">
    <property type="entry name" value="HAMP"/>
    <property type="match status" value="1"/>
</dbReference>
<keyword evidence="4" id="KW-1003">Cell membrane</keyword>
<dbReference type="SMART" id="SM00387">
    <property type="entry name" value="HATPase_c"/>
    <property type="match status" value="1"/>
</dbReference>
<keyword evidence="10" id="KW-0472">Membrane</keyword>
<comment type="subcellular location">
    <subcellularLocation>
        <location evidence="2">Cell membrane</location>
        <topology evidence="2">Multi-pass membrane protein</topology>
    </subcellularLocation>
</comment>
<keyword evidence="6" id="KW-0808">Transferase</keyword>
<dbReference type="CDD" id="cd00082">
    <property type="entry name" value="HisKA"/>
    <property type="match status" value="1"/>
</dbReference>
<dbReference type="PROSITE" id="PS50885">
    <property type="entry name" value="HAMP"/>
    <property type="match status" value="1"/>
</dbReference>
<proteinExistence type="predicted"/>
<dbReference type="Proteomes" id="UP000696931">
    <property type="component" value="Unassembled WGS sequence"/>
</dbReference>
<dbReference type="Pfam" id="PF00672">
    <property type="entry name" value="HAMP"/>
    <property type="match status" value="1"/>
</dbReference>
<keyword evidence="10" id="KW-1133">Transmembrane helix</keyword>
<dbReference type="InterPro" id="IPR005467">
    <property type="entry name" value="His_kinase_dom"/>
</dbReference>
<protein>
    <recommendedName>
        <fullName evidence="3">histidine kinase</fullName>
        <ecNumber evidence="3">2.7.13.3</ecNumber>
    </recommendedName>
</protein>
<keyword evidence="9" id="KW-0067">ATP-binding</keyword>
<dbReference type="CDD" id="cd00075">
    <property type="entry name" value="HATPase"/>
    <property type="match status" value="1"/>
</dbReference>
<dbReference type="SMART" id="SM00304">
    <property type="entry name" value="HAMP"/>
    <property type="match status" value="1"/>
</dbReference>
<dbReference type="Gene3D" id="1.10.287.130">
    <property type="match status" value="1"/>
</dbReference>
<evidence type="ECO:0000256" key="6">
    <source>
        <dbReference type="ARBA" id="ARBA00022679"/>
    </source>
</evidence>
<dbReference type="Gene3D" id="6.10.340.10">
    <property type="match status" value="1"/>
</dbReference>
<evidence type="ECO:0000259" key="12">
    <source>
        <dbReference type="PROSITE" id="PS50885"/>
    </source>
</evidence>